<evidence type="ECO:0000313" key="3">
    <source>
        <dbReference type="EMBL" id="GAO41066.1"/>
    </source>
</evidence>
<evidence type="ECO:0000313" key="4">
    <source>
        <dbReference type="Proteomes" id="UP000033121"/>
    </source>
</evidence>
<feature type="compositionally biased region" description="Basic and acidic residues" evidence="1">
    <location>
        <begin position="34"/>
        <end position="50"/>
    </location>
</feature>
<feature type="signal peptide" evidence="2">
    <location>
        <begin position="1"/>
        <end position="25"/>
    </location>
</feature>
<proteinExistence type="predicted"/>
<feature type="chain" id="PRO_5002429462" description="Beta-lactamase-inhibitor-like PepSY-like domain-containing protein" evidence="2">
    <location>
        <begin position="26"/>
        <end position="190"/>
    </location>
</feature>
<gene>
    <name evidence="3" type="ORF">FPE01S_01_00780</name>
</gene>
<dbReference type="OrthoDB" id="1368741at2"/>
<protein>
    <recommendedName>
        <fullName evidence="5">Beta-lactamase-inhibitor-like PepSY-like domain-containing protein</fullName>
    </recommendedName>
</protein>
<dbReference type="STRING" id="1220578.FPE01S_01_00780"/>
<dbReference type="Proteomes" id="UP000033121">
    <property type="component" value="Unassembled WGS sequence"/>
</dbReference>
<feature type="region of interest" description="Disordered" evidence="1">
    <location>
        <begin position="34"/>
        <end position="53"/>
    </location>
</feature>
<organism evidence="3 4">
    <name type="scientific">Flavihumibacter petaseus NBRC 106054</name>
    <dbReference type="NCBI Taxonomy" id="1220578"/>
    <lineage>
        <taxon>Bacteria</taxon>
        <taxon>Pseudomonadati</taxon>
        <taxon>Bacteroidota</taxon>
        <taxon>Chitinophagia</taxon>
        <taxon>Chitinophagales</taxon>
        <taxon>Chitinophagaceae</taxon>
        <taxon>Flavihumibacter</taxon>
    </lineage>
</organism>
<comment type="caution">
    <text evidence="3">The sequence shown here is derived from an EMBL/GenBank/DDBJ whole genome shotgun (WGS) entry which is preliminary data.</text>
</comment>
<reference evidence="3 4" key="1">
    <citation type="submission" date="2015-04" db="EMBL/GenBank/DDBJ databases">
        <title>Whole genome shotgun sequence of Flavihumibacter petaseus NBRC 106054.</title>
        <authorList>
            <person name="Miyazawa S."/>
            <person name="Hosoyama A."/>
            <person name="Hashimoto M."/>
            <person name="Noguchi M."/>
            <person name="Tsuchikane K."/>
            <person name="Ohji S."/>
            <person name="Yamazoe A."/>
            <person name="Ichikawa N."/>
            <person name="Kimura A."/>
            <person name="Fujita N."/>
        </authorList>
    </citation>
    <scope>NUCLEOTIDE SEQUENCE [LARGE SCALE GENOMIC DNA]</scope>
    <source>
        <strain evidence="3 4">NBRC 106054</strain>
    </source>
</reference>
<name>A0A0E9MUG9_9BACT</name>
<evidence type="ECO:0000256" key="1">
    <source>
        <dbReference type="SAM" id="MobiDB-lite"/>
    </source>
</evidence>
<keyword evidence="2" id="KW-0732">Signal</keyword>
<dbReference type="AlphaFoldDB" id="A0A0E9MUG9"/>
<accession>A0A0E9MUG9</accession>
<keyword evidence="4" id="KW-1185">Reference proteome</keyword>
<dbReference type="EMBL" id="BBWV01000001">
    <property type="protein sequence ID" value="GAO41066.1"/>
    <property type="molecule type" value="Genomic_DNA"/>
</dbReference>
<sequence>MKQKRRPAVILMLIAGLVTTGVVQAGVTDAAKKAARENRKASRQERKMEKAGSGVSDLSKTAFYQDFGDVAQVSWQRRKGLDEASFEQNGHELTAYYGVESTLLGTSESKTWSDIPEPGKKSIEKYYPGMMPVAVIWYDDNEANDEGLEIYGNFFEGRDNYFVQLKSPGKDLVVKVDPEGNVEYYAKLTE</sequence>
<dbReference type="Gene3D" id="3.10.450.360">
    <property type="match status" value="1"/>
</dbReference>
<evidence type="ECO:0000256" key="2">
    <source>
        <dbReference type="SAM" id="SignalP"/>
    </source>
</evidence>
<evidence type="ECO:0008006" key="5">
    <source>
        <dbReference type="Google" id="ProtNLM"/>
    </source>
</evidence>
<dbReference type="RefSeq" id="WP_046366994.1">
    <property type="nucleotide sequence ID" value="NZ_BBWV01000001.1"/>
</dbReference>